<dbReference type="Pfam" id="PF05711">
    <property type="entry name" value="TylF"/>
    <property type="match status" value="1"/>
</dbReference>
<reference evidence="1" key="1">
    <citation type="submission" date="2018-05" db="EMBL/GenBank/DDBJ databases">
        <authorList>
            <person name="Lanie J.A."/>
            <person name="Ng W.-L."/>
            <person name="Kazmierczak K.M."/>
            <person name="Andrzejewski T.M."/>
            <person name="Davidsen T.M."/>
            <person name="Wayne K.J."/>
            <person name="Tettelin H."/>
            <person name="Glass J.I."/>
            <person name="Rusch D."/>
            <person name="Podicherti R."/>
            <person name="Tsui H.-C.T."/>
            <person name="Winkler M.E."/>
        </authorList>
    </citation>
    <scope>NUCLEOTIDE SEQUENCE</scope>
</reference>
<protein>
    <submittedName>
        <fullName evidence="1">Uncharacterized protein</fullName>
    </submittedName>
</protein>
<dbReference type="Gene3D" id="3.40.50.150">
    <property type="entry name" value="Vaccinia Virus protein VP39"/>
    <property type="match status" value="1"/>
</dbReference>
<sequence>MSLEKHIKIIFENIKLENNIDFFKLWKDTFKIVNPSKSLDLNNMNTAIRINKSLYLCKYFIFAKDLKGDFLECGVLKGFSSYLLRSLEDQLFKDTIYNYFLVDSFEGLSDFLDEDKPLNPDIIQNKKGDLKANIEDVEILFKQFKNVN</sequence>
<gene>
    <name evidence="1" type="ORF">METZ01_LOCUS377172</name>
</gene>
<proteinExistence type="predicted"/>
<name>A0A382TS67_9ZZZZ</name>
<accession>A0A382TS67</accession>
<dbReference type="InterPro" id="IPR029063">
    <property type="entry name" value="SAM-dependent_MTases_sf"/>
</dbReference>
<dbReference type="InterPro" id="IPR008884">
    <property type="entry name" value="TylF_MeTrfase"/>
</dbReference>
<organism evidence="1">
    <name type="scientific">marine metagenome</name>
    <dbReference type="NCBI Taxonomy" id="408172"/>
    <lineage>
        <taxon>unclassified sequences</taxon>
        <taxon>metagenomes</taxon>
        <taxon>ecological metagenomes</taxon>
    </lineage>
</organism>
<dbReference type="AlphaFoldDB" id="A0A382TS67"/>
<feature type="non-terminal residue" evidence="1">
    <location>
        <position position="148"/>
    </location>
</feature>
<dbReference type="EMBL" id="UINC01138406">
    <property type="protein sequence ID" value="SVD24318.1"/>
    <property type="molecule type" value="Genomic_DNA"/>
</dbReference>
<evidence type="ECO:0000313" key="1">
    <source>
        <dbReference type="EMBL" id="SVD24318.1"/>
    </source>
</evidence>